<sequence>MQHETRNFVFRVFRLGDLVTERRSLLGNLLFPIFLPVPPTNLTVASHLETRALLSLSPSPEGTTKKSDLAATMENLAAGSAGAPRLPGLTWQKKPAVASVAGFQGWALLDPSILEEDPAANSTGLAVGTASDNRAVRVSLRLTEPPASSYVQLHTDADLHVEPTLLSADGHLLLVHMVVAVVRDPPFTSFEDNFFVYKPHPNPSMGWLRLLPQFADRVASVRHTGIACRGQDYVVAGFLNMVVGDEAATWGENQLKEVGTLSRFSSSTGRWDILELPIPFDTEKGLHKFVWESDNKFALGGYMFWVDYHRGMLYCDVFAESPSLQFIELPGIHIWGEDHDYSQGRQLPEAHRIVGVSRGQVKFVDIDNGLFGTQKTSGFTITTWSLSMNDLQWVKDAVVEVDDLWLLPEFLDSPLPRWVPEYPILNKHDSNILHLILRGPQSNAKAWVITLDMREKALKSYRPFINERKLDYEGYDLDTRNMFCDTTFVCCDFGCLDTGRSFKIPSCQSWPMWDEIEFVQMDNMVMCTRYFHLESHGNKVERKSESALVSASGIKKRKGFSSTMDFLELSDTSASTDDINDVNFSDSKIRNFLCTVRA</sequence>
<feature type="domain" description="DUF1618" evidence="1">
    <location>
        <begin position="305"/>
        <end position="433"/>
    </location>
</feature>
<dbReference type="EMBL" id="RWGY01000011">
    <property type="protein sequence ID" value="TVU32903.1"/>
    <property type="molecule type" value="Genomic_DNA"/>
</dbReference>
<evidence type="ECO:0000259" key="1">
    <source>
        <dbReference type="Pfam" id="PF07762"/>
    </source>
</evidence>
<evidence type="ECO:0000313" key="2">
    <source>
        <dbReference type="EMBL" id="TVU32903.1"/>
    </source>
</evidence>
<protein>
    <recommendedName>
        <fullName evidence="1">DUF1618 domain-containing protein</fullName>
    </recommendedName>
</protein>
<dbReference type="PANTHER" id="PTHR33074">
    <property type="entry name" value="EXPRESSED PROTEIN-RELATED"/>
    <property type="match status" value="1"/>
</dbReference>
<dbReference type="AlphaFoldDB" id="A0A5J9VA29"/>
<dbReference type="InterPro" id="IPR011676">
    <property type="entry name" value="DUF1618"/>
</dbReference>
<proteinExistence type="predicted"/>
<dbReference type="Proteomes" id="UP000324897">
    <property type="component" value="Chromosome 1"/>
</dbReference>
<keyword evidence="3" id="KW-1185">Reference proteome</keyword>
<organism evidence="2 3">
    <name type="scientific">Eragrostis curvula</name>
    <name type="common">weeping love grass</name>
    <dbReference type="NCBI Taxonomy" id="38414"/>
    <lineage>
        <taxon>Eukaryota</taxon>
        <taxon>Viridiplantae</taxon>
        <taxon>Streptophyta</taxon>
        <taxon>Embryophyta</taxon>
        <taxon>Tracheophyta</taxon>
        <taxon>Spermatophyta</taxon>
        <taxon>Magnoliopsida</taxon>
        <taxon>Liliopsida</taxon>
        <taxon>Poales</taxon>
        <taxon>Poaceae</taxon>
        <taxon>PACMAD clade</taxon>
        <taxon>Chloridoideae</taxon>
        <taxon>Eragrostideae</taxon>
        <taxon>Eragrostidinae</taxon>
        <taxon>Eragrostis</taxon>
    </lineage>
</organism>
<evidence type="ECO:0000313" key="3">
    <source>
        <dbReference type="Proteomes" id="UP000324897"/>
    </source>
</evidence>
<accession>A0A5J9VA29</accession>
<dbReference type="PANTHER" id="PTHR33074:SF99">
    <property type="entry name" value="DUF1618 DOMAIN-CONTAINING PROTEIN"/>
    <property type="match status" value="1"/>
</dbReference>
<dbReference type="Gramene" id="TVU32903">
    <property type="protein sequence ID" value="TVU32903"/>
    <property type="gene ID" value="EJB05_24668"/>
</dbReference>
<reference evidence="2 3" key="1">
    <citation type="journal article" date="2019" name="Sci. Rep.">
        <title>A high-quality genome of Eragrostis curvula grass provides insights into Poaceae evolution and supports new strategies to enhance forage quality.</title>
        <authorList>
            <person name="Carballo J."/>
            <person name="Santos B.A.C.M."/>
            <person name="Zappacosta D."/>
            <person name="Garbus I."/>
            <person name="Selva J.P."/>
            <person name="Gallo C.A."/>
            <person name="Diaz A."/>
            <person name="Albertini E."/>
            <person name="Caccamo M."/>
            <person name="Echenique V."/>
        </authorList>
    </citation>
    <scope>NUCLEOTIDE SEQUENCE [LARGE SCALE GENOMIC DNA]</scope>
    <source>
        <strain evidence="3">cv. Victoria</strain>
        <tissue evidence="2">Leaf</tissue>
    </source>
</reference>
<gene>
    <name evidence="2" type="ORF">EJB05_24668</name>
</gene>
<name>A0A5J9VA29_9POAL</name>
<comment type="caution">
    <text evidence="2">The sequence shown here is derived from an EMBL/GenBank/DDBJ whole genome shotgun (WGS) entry which is preliminary data.</text>
</comment>
<dbReference type="OrthoDB" id="594290at2759"/>
<dbReference type="Pfam" id="PF07762">
    <property type="entry name" value="DUF1618"/>
    <property type="match status" value="1"/>
</dbReference>